<name>A0A3B6I3D0_WHEAT</name>
<organism evidence="2">
    <name type="scientific">Triticum aestivum</name>
    <name type="common">Wheat</name>
    <dbReference type="NCBI Taxonomy" id="4565"/>
    <lineage>
        <taxon>Eukaryota</taxon>
        <taxon>Viridiplantae</taxon>
        <taxon>Streptophyta</taxon>
        <taxon>Embryophyta</taxon>
        <taxon>Tracheophyta</taxon>
        <taxon>Spermatophyta</taxon>
        <taxon>Magnoliopsida</taxon>
        <taxon>Liliopsida</taxon>
        <taxon>Poales</taxon>
        <taxon>Poaceae</taxon>
        <taxon>BOP clade</taxon>
        <taxon>Pooideae</taxon>
        <taxon>Triticodae</taxon>
        <taxon>Triticeae</taxon>
        <taxon>Triticinae</taxon>
        <taxon>Triticum</taxon>
    </lineage>
</organism>
<dbReference type="Gramene" id="TraesLAC4A03G02150700.1">
    <property type="protein sequence ID" value="TraesLAC4A03G02150700.1.CDS1"/>
    <property type="gene ID" value="TraesLAC4A03G02150700"/>
</dbReference>
<gene>
    <name evidence="2" type="primary">LOC123083198</name>
</gene>
<dbReference type="SUPFAM" id="SSF81383">
    <property type="entry name" value="F-box domain"/>
    <property type="match status" value="1"/>
</dbReference>
<dbReference type="GeneID" id="123083198"/>
<dbReference type="OrthoDB" id="643896at2759"/>
<dbReference type="Gramene" id="TraesROB_scaffold_060997_01G000300.1">
    <property type="protein sequence ID" value="TraesROB_scaffold_060997_01G000300.1"/>
    <property type="gene ID" value="TraesROB_scaffold_060997_01G000300"/>
</dbReference>
<dbReference type="Gramene" id="TraesJUL4A03G02216140.1">
    <property type="protein sequence ID" value="TraesJUL4A03G02216140.1.CDS1"/>
    <property type="gene ID" value="TraesJUL4A03G02216140"/>
</dbReference>
<dbReference type="InterPro" id="IPR001810">
    <property type="entry name" value="F-box_dom"/>
</dbReference>
<reference evidence="2" key="1">
    <citation type="submission" date="2018-08" db="EMBL/GenBank/DDBJ databases">
        <authorList>
            <person name="Rossello M."/>
        </authorList>
    </citation>
    <scope>NUCLEOTIDE SEQUENCE [LARGE SCALE GENOMIC DNA]</scope>
    <source>
        <strain evidence="2">cv. Chinese Spring</strain>
    </source>
</reference>
<dbReference type="SMART" id="SM00256">
    <property type="entry name" value="FBOX"/>
    <property type="match status" value="1"/>
</dbReference>
<dbReference type="Gramene" id="TraesARI4A03G02233940.1">
    <property type="protein sequence ID" value="TraesARI4A03G02233940.1.CDS1"/>
    <property type="gene ID" value="TraesARI4A03G02233940"/>
</dbReference>
<dbReference type="Gramene" id="TraesJAG4A03G02196760.1">
    <property type="protein sequence ID" value="TraesJAG4A03G02196760.1.CDS1"/>
    <property type="gene ID" value="TraesJAG4A03G02196760"/>
</dbReference>
<dbReference type="STRING" id="4565.A0A3B6I3D0"/>
<dbReference type="AlphaFoldDB" id="A0A3B6I3D0"/>
<dbReference type="Gramene" id="TraesCS4A02G423400.1">
    <property type="protein sequence ID" value="TraesCS4A02G423400.1.cds1"/>
    <property type="gene ID" value="TraesCS4A02G423400"/>
</dbReference>
<reference evidence="2" key="2">
    <citation type="submission" date="2018-10" db="UniProtKB">
        <authorList>
            <consortium name="EnsemblPlants"/>
        </authorList>
    </citation>
    <scope>IDENTIFICATION</scope>
</reference>
<dbReference type="Gramene" id="TraesSYM4A03G02223670.1">
    <property type="protein sequence ID" value="TraesSYM4A03G02223670.1.CDS1"/>
    <property type="gene ID" value="TraesSYM4A03G02223670"/>
</dbReference>
<dbReference type="Gramene" id="TraesWEE_scaffold_084226_01G000100.1">
    <property type="protein sequence ID" value="TraesWEE_scaffold_084226_01G000100.1"/>
    <property type="gene ID" value="TraesWEE_scaffold_084226_01G000100"/>
</dbReference>
<dbReference type="Gramene" id="TraesCLE_scaffold_040246_01G000400.1">
    <property type="protein sequence ID" value="TraesCLE_scaffold_040246_01G000400.1"/>
    <property type="gene ID" value="TraesCLE_scaffold_040246_01G000400"/>
</dbReference>
<dbReference type="InterPro" id="IPR036047">
    <property type="entry name" value="F-box-like_dom_sf"/>
</dbReference>
<dbReference type="PaxDb" id="4565-Traes_4AL_BF396C0C4.1"/>
<dbReference type="PANTHER" id="PTHR31264:SF10">
    <property type="entry name" value="GENOME ASSEMBLY, CHROMOSOME: II"/>
    <property type="match status" value="1"/>
</dbReference>
<dbReference type="RefSeq" id="XP_044361237.1">
    <property type="nucleotide sequence ID" value="XM_044505302.1"/>
</dbReference>
<dbReference type="Gramene" id="TraesMAC4A03G02193880.1">
    <property type="protein sequence ID" value="TraesMAC4A03G02193880.1.CDS1"/>
    <property type="gene ID" value="TraesMAC4A03G02193880"/>
</dbReference>
<dbReference type="Gramene" id="TraesNOR4A03G02214200.1">
    <property type="protein sequence ID" value="TraesNOR4A03G02214200.1.CDS1"/>
    <property type="gene ID" value="TraesNOR4A03G02214200"/>
</dbReference>
<dbReference type="Gramene" id="TraesRN4A0101083400.1">
    <property type="protein sequence ID" value="TraesRN4A0101083400.1"/>
    <property type="gene ID" value="TraesRN4A0101083400"/>
</dbReference>
<proteinExistence type="predicted"/>
<dbReference type="PANTHER" id="PTHR31264">
    <property type="entry name" value="OS07G0554500 PROTEIN-RELATED"/>
    <property type="match status" value="1"/>
</dbReference>
<keyword evidence="3" id="KW-1185">Reference proteome</keyword>
<accession>A0A3B6I3D0</accession>
<evidence type="ECO:0000313" key="3">
    <source>
        <dbReference type="Proteomes" id="UP000019116"/>
    </source>
</evidence>
<dbReference type="Gramene" id="TraesSTA4A03G02193030.1">
    <property type="protein sequence ID" value="TraesSTA4A03G02193030.1.CDS1"/>
    <property type="gene ID" value="TraesSTA4A03G02193030"/>
</dbReference>
<dbReference type="Pfam" id="PF12937">
    <property type="entry name" value="F-box-like"/>
    <property type="match status" value="1"/>
</dbReference>
<sequence>MAQPALPDELLEEIFLRLPAAADLARASAACASFRRVIAGHPFLRRFRVLHPPPLLGILCWDLTPAQPPHPSAAAAATLAGADFSCPFLPPSPDRWYRRDVLDGRALFRPRFKAGSHSRNSMHRPSDLVTEFAVCDPLHRRYLLLPALPGHLADQVHQLDIVECEPFLAPPGGEEDSSFRDFRVMCLVRCTTKLVLFVFSSCAGQWLADPITFDVFGRVAALRRYYAHGCFCWQIYDGADMLVLDTRRMEFSTVDLPPPPGSYMRDMAIVEAGEGRFGMLTISDQVKRGVYHLLYATRCKDGNGANQWQPKPAISLPENYRYCIKGVAGGYLLLTGYPKYDRPTVDYFSLDLQTLQVEWFCQTGDYVMIGHLYADLPPPLSPPTL</sequence>
<evidence type="ECO:0000313" key="2">
    <source>
        <dbReference type="EnsemblPlants" id="TraesCS4A02G423400.1.cds1"/>
    </source>
</evidence>
<dbReference type="EnsemblPlants" id="TraesCS4A02G423400.1">
    <property type="protein sequence ID" value="TraesCS4A02G423400.1.cds1"/>
    <property type="gene ID" value="TraesCS4A02G423400"/>
</dbReference>
<dbReference type="Gramene" id="TraesLDM4A03G02194900.1">
    <property type="protein sequence ID" value="TraesLDM4A03G02194900.1.CDS1"/>
    <property type="gene ID" value="TraesLDM4A03G02194900"/>
</dbReference>
<protein>
    <recommendedName>
        <fullName evidence="1">F-box domain-containing protein</fullName>
    </recommendedName>
</protein>
<dbReference type="OMA" id="HEYHKKD"/>
<dbReference type="Gramene" id="TraesCS4A03G1047800.1">
    <property type="protein sequence ID" value="TraesCS4A03G1047800.1.CDS1"/>
    <property type="gene ID" value="TraesCS4A03G1047800"/>
</dbReference>
<dbReference type="Gramene" id="TraesCAD_scaffold_045724_01G000100.1">
    <property type="protein sequence ID" value="TraesCAD_scaffold_045724_01G000100.1"/>
    <property type="gene ID" value="TraesCAD_scaffold_045724_01G000100"/>
</dbReference>
<dbReference type="Gene3D" id="1.20.1280.50">
    <property type="match status" value="1"/>
</dbReference>
<evidence type="ECO:0000259" key="1">
    <source>
        <dbReference type="SMART" id="SM00256"/>
    </source>
</evidence>
<feature type="domain" description="F-box" evidence="1">
    <location>
        <begin position="6"/>
        <end position="47"/>
    </location>
</feature>
<dbReference type="Gramene" id="TraesPARA_EIv1.0_1203290.1">
    <property type="protein sequence ID" value="TraesPARA_EIv1.0_1203290.1.CDS1"/>
    <property type="gene ID" value="TraesPARA_EIv1.0_1203290"/>
</dbReference>
<dbReference type="Proteomes" id="UP000019116">
    <property type="component" value="Chromosome 4A"/>
</dbReference>